<accession>A0A2S7L1B9</accession>
<gene>
    <name evidence="7" type="ORF">BST83_11660</name>
</gene>
<evidence type="ECO:0000259" key="6">
    <source>
        <dbReference type="Pfam" id="PF08281"/>
    </source>
</evidence>
<dbReference type="GO" id="GO:0003677">
    <property type="term" value="F:DNA binding"/>
    <property type="evidence" value="ECO:0007669"/>
    <property type="project" value="InterPro"/>
</dbReference>
<evidence type="ECO:0000256" key="2">
    <source>
        <dbReference type="ARBA" id="ARBA00023015"/>
    </source>
</evidence>
<dbReference type="OrthoDB" id="1100095at2"/>
<dbReference type="GO" id="GO:0016987">
    <property type="term" value="F:sigma factor activity"/>
    <property type="evidence" value="ECO:0007669"/>
    <property type="project" value="UniProtKB-KW"/>
</dbReference>
<comment type="similarity">
    <text evidence="1">Belongs to the sigma-70 factor family. ECF subfamily.</text>
</comment>
<dbReference type="InterPro" id="IPR007627">
    <property type="entry name" value="RNA_pol_sigma70_r2"/>
</dbReference>
<evidence type="ECO:0000256" key="4">
    <source>
        <dbReference type="ARBA" id="ARBA00023163"/>
    </source>
</evidence>
<dbReference type="NCBIfam" id="TIGR02985">
    <property type="entry name" value="Sig70_bacteroi1"/>
    <property type="match status" value="1"/>
</dbReference>
<dbReference type="InterPro" id="IPR014284">
    <property type="entry name" value="RNA_pol_sigma-70_dom"/>
</dbReference>
<evidence type="ECO:0000313" key="7">
    <source>
        <dbReference type="EMBL" id="PQB08681.1"/>
    </source>
</evidence>
<protein>
    <recommendedName>
        <fullName evidence="9">RNA polymerase sigma-70 factor</fullName>
    </recommendedName>
</protein>
<dbReference type="PANTHER" id="PTHR43133:SF46">
    <property type="entry name" value="RNA POLYMERASE SIGMA-70 FACTOR ECF SUBFAMILY"/>
    <property type="match status" value="1"/>
</dbReference>
<proteinExistence type="inferred from homology"/>
<keyword evidence="4" id="KW-0804">Transcription</keyword>
<evidence type="ECO:0000313" key="8">
    <source>
        <dbReference type="Proteomes" id="UP000239522"/>
    </source>
</evidence>
<dbReference type="Pfam" id="PF04542">
    <property type="entry name" value="Sigma70_r2"/>
    <property type="match status" value="1"/>
</dbReference>
<keyword evidence="3" id="KW-0731">Sigma factor</keyword>
<dbReference type="Pfam" id="PF08281">
    <property type="entry name" value="Sigma70_r4_2"/>
    <property type="match status" value="1"/>
</dbReference>
<dbReference type="InterPro" id="IPR039425">
    <property type="entry name" value="RNA_pol_sigma-70-like"/>
</dbReference>
<dbReference type="SUPFAM" id="SSF88659">
    <property type="entry name" value="Sigma3 and sigma4 domains of RNA polymerase sigma factors"/>
    <property type="match status" value="1"/>
</dbReference>
<dbReference type="InterPro" id="IPR013325">
    <property type="entry name" value="RNA_pol_sigma_r2"/>
</dbReference>
<dbReference type="InterPro" id="IPR014327">
    <property type="entry name" value="RNA_pol_sigma70_bacteroid"/>
</dbReference>
<dbReference type="InterPro" id="IPR013324">
    <property type="entry name" value="RNA_pol_sigma_r3/r4-like"/>
</dbReference>
<keyword evidence="2" id="KW-0805">Transcription regulation</keyword>
<dbReference type="AlphaFoldDB" id="A0A2S7L1B9"/>
<evidence type="ECO:0008006" key="9">
    <source>
        <dbReference type="Google" id="ProtNLM"/>
    </source>
</evidence>
<name>A0A2S7L1B9_9FLAO</name>
<sequence length="195" mass="22775">MLSKFDKESVLISHLKDGDEHAYLYLVKTYHSMLSNYAYSLTRDWAMAQDIVQELFLYIWKHRKKLDTIYSLKNYLFKMAYNQFVNAYRKNNAVTALERSYMEALDDAIDDRNSEILKRKIAIIIKGISKLPKKCKETFLLSKKEGLTNIEIAEYLNISVKTVEGHIAKAFHLLRARVGAQLKEVLFLLFGIKRV</sequence>
<feature type="domain" description="RNA polymerase sigma-70 region 2" evidence="5">
    <location>
        <begin position="26"/>
        <end position="92"/>
    </location>
</feature>
<dbReference type="Proteomes" id="UP000239522">
    <property type="component" value="Unassembled WGS sequence"/>
</dbReference>
<evidence type="ECO:0000256" key="1">
    <source>
        <dbReference type="ARBA" id="ARBA00010641"/>
    </source>
</evidence>
<dbReference type="Gene3D" id="1.10.10.10">
    <property type="entry name" value="Winged helix-like DNA-binding domain superfamily/Winged helix DNA-binding domain"/>
    <property type="match status" value="1"/>
</dbReference>
<feature type="domain" description="RNA polymerase sigma factor 70 region 4 type 2" evidence="6">
    <location>
        <begin position="124"/>
        <end position="170"/>
    </location>
</feature>
<comment type="caution">
    <text evidence="7">The sequence shown here is derived from an EMBL/GenBank/DDBJ whole genome shotgun (WGS) entry which is preliminary data.</text>
</comment>
<dbReference type="EMBL" id="MQUA01000013">
    <property type="protein sequence ID" value="PQB08681.1"/>
    <property type="molecule type" value="Genomic_DNA"/>
</dbReference>
<dbReference type="GO" id="GO:0006352">
    <property type="term" value="P:DNA-templated transcription initiation"/>
    <property type="evidence" value="ECO:0007669"/>
    <property type="project" value="InterPro"/>
</dbReference>
<organism evidence="7 8">
    <name type="scientific">Polaribacter filamentus</name>
    <dbReference type="NCBI Taxonomy" id="53483"/>
    <lineage>
        <taxon>Bacteria</taxon>
        <taxon>Pseudomonadati</taxon>
        <taxon>Bacteroidota</taxon>
        <taxon>Flavobacteriia</taxon>
        <taxon>Flavobacteriales</taxon>
        <taxon>Flavobacteriaceae</taxon>
    </lineage>
</organism>
<dbReference type="InterPro" id="IPR036388">
    <property type="entry name" value="WH-like_DNA-bd_sf"/>
</dbReference>
<dbReference type="SUPFAM" id="SSF88946">
    <property type="entry name" value="Sigma2 domain of RNA polymerase sigma factors"/>
    <property type="match status" value="1"/>
</dbReference>
<keyword evidence="8" id="KW-1185">Reference proteome</keyword>
<dbReference type="Gene3D" id="1.10.1740.10">
    <property type="match status" value="1"/>
</dbReference>
<dbReference type="InterPro" id="IPR013249">
    <property type="entry name" value="RNA_pol_sigma70_r4_t2"/>
</dbReference>
<dbReference type="PANTHER" id="PTHR43133">
    <property type="entry name" value="RNA POLYMERASE ECF-TYPE SIGMA FACTO"/>
    <property type="match status" value="1"/>
</dbReference>
<evidence type="ECO:0000259" key="5">
    <source>
        <dbReference type="Pfam" id="PF04542"/>
    </source>
</evidence>
<dbReference type="NCBIfam" id="TIGR02937">
    <property type="entry name" value="sigma70-ECF"/>
    <property type="match status" value="1"/>
</dbReference>
<evidence type="ECO:0000256" key="3">
    <source>
        <dbReference type="ARBA" id="ARBA00023082"/>
    </source>
</evidence>
<reference evidence="7 8" key="1">
    <citation type="submission" date="2016-11" db="EMBL/GenBank/DDBJ databases">
        <title>Trade-off between light-utilization and light-protection in marine flavobacteria.</title>
        <authorList>
            <person name="Kumagai Y."/>
        </authorList>
    </citation>
    <scope>NUCLEOTIDE SEQUENCE [LARGE SCALE GENOMIC DNA]</scope>
    <source>
        <strain evidence="7 8">ATCC 700397</strain>
    </source>
</reference>